<dbReference type="AlphaFoldDB" id="A0A2U3L970"/>
<accession>A0A2U3L970</accession>
<feature type="region of interest" description="Disordered" evidence="1">
    <location>
        <begin position="870"/>
        <end position="891"/>
    </location>
</feature>
<evidence type="ECO:0000313" key="2">
    <source>
        <dbReference type="EMBL" id="SPF48428.1"/>
    </source>
</evidence>
<reference evidence="3" key="1">
    <citation type="submission" date="2018-02" db="EMBL/GenBank/DDBJ databases">
        <authorList>
            <person name="Hausmann B."/>
        </authorList>
    </citation>
    <scope>NUCLEOTIDE SEQUENCE [LARGE SCALE GENOMIC DNA]</scope>
    <source>
        <strain evidence="3">Peat soil MAG SbF1</strain>
    </source>
</reference>
<sequence length="932" mass="97141">MSGTVGNIIARVGADVSPLAESMKEAQNTILTFKDESLAALKSFGLPHISSTNLVEAIQSGQRVVVNFAQESGESLTQFQQRVRTTFEEAGIDITEYEKILTDANKVHAEFAKGAVKSFQAVSAAAEEVNNKADELRSSLGNSFSGIQANFGAFKESVVNAFQTITDGSASFGDKIGAVSNAVVDGFGLMTGAIEIFIAIEVVKKVGEWISELEDLAAETQDVEHRFYASMGSMSDETEQFSKKLSDSYGVSQEAIENMMGKEYTNTRMLGFDPTQAEQMSEKITQLSYDIGKLKGIDPSEAFDALQRGMEGQTRGLMDLGIRITTTDLKNRALSEGLIKQGQTMTDAQTSAVAYQMIMEKLQGTTGYYGTQADTLSNQQAKLNEGWDKMKETMVNALTPAFEEFYKVLQFLATGIEYLSDEVAIGIQDITLFAEDTASAIKDIMSLNFGQIGTDWANNYTSIFDASAATKQLGNSMDDATSAANAQDQAQKALGKTVNANTMSFDQLHNITNSGAEAVKAQTDATNALVDALGNLNKAGLGSGGGDQTKGIVIPITGKDGITPMLVDIGLALAALPLMKKIIVSALDAAGGIISGILTKLGLLKPVEVPVTAIDEVTVPVAEAEAELAAIPAVSVTTLTALDEVPLGIAAAEEELAVFDALPNVTNLTALPEVLPGIAIAEAELAVFDAQPNVTTLSALPEVLPGIATADEELAVFDVQPNVTVLSAWDEVPLGIATADAELAAFTAAPVIVRLLAMDGISPIIEGIIGMFATLRSSISGVASALAGIGLSGIGTAISTTIESAGAALSGMASSIGSVVAAAAPTIGEGMLALAPVGLAAGGIATSPTLAVIAEGGEPEAVMPLSQLGSMMRNNNNSSGGSSNGSTSKQPINITLQLDGRTLARTLYSYTVNEADRLGTTIGYNSSYNLPK</sequence>
<name>A0A2U3L970_9FIRM</name>
<proteinExistence type="predicted"/>
<organism evidence="2 3">
    <name type="scientific">Candidatus Desulfosporosinus infrequens</name>
    <dbReference type="NCBI Taxonomy" id="2043169"/>
    <lineage>
        <taxon>Bacteria</taxon>
        <taxon>Bacillati</taxon>
        <taxon>Bacillota</taxon>
        <taxon>Clostridia</taxon>
        <taxon>Eubacteriales</taxon>
        <taxon>Desulfitobacteriaceae</taxon>
        <taxon>Desulfosporosinus</taxon>
    </lineage>
</organism>
<gene>
    <name evidence="2" type="ORF">SBF1_4140012</name>
</gene>
<dbReference type="OrthoDB" id="1801810at2"/>
<dbReference type="Proteomes" id="UP000238916">
    <property type="component" value="Unassembled WGS sequence"/>
</dbReference>
<feature type="compositionally biased region" description="Low complexity" evidence="1">
    <location>
        <begin position="874"/>
        <end position="886"/>
    </location>
</feature>
<protein>
    <submittedName>
        <fullName evidence="2">Uncharacterized protein</fullName>
    </submittedName>
</protein>
<evidence type="ECO:0000313" key="3">
    <source>
        <dbReference type="Proteomes" id="UP000238916"/>
    </source>
</evidence>
<evidence type="ECO:0000256" key="1">
    <source>
        <dbReference type="SAM" id="MobiDB-lite"/>
    </source>
</evidence>
<dbReference type="EMBL" id="OMOF01000351">
    <property type="protein sequence ID" value="SPF48428.1"/>
    <property type="molecule type" value="Genomic_DNA"/>
</dbReference>